<organism evidence="1 2">
    <name type="scientific">Colletotrichum truncatum</name>
    <name type="common">Anthracnose fungus</name>
    <name type="synonym">Colletotrichum capsici</name>
    <dbReference type="NCBI Taxonomy" id="5467"/>
    <lineage>
        <taxon>Eukaryota</taxon>
        <taxon>Fungi</taxon>
        <taxon>Dikarya</taxon>
        <taxon>Ascomycota</taxon>
        <taxon>Pezizomycotina</taxon>
        <taxon>Sordariomycetes</taxon>
        <taxon>Hypocreomycetidae</taxon>
        <taxon>Glomerellales</taxon>
        <taxon>Glomerellaceae</taxon>
        <taxon>Colletotrichum</taxon>
        <taxon>Colletotrichum truncatum species complex</taxon>
    </lineage>
</organism>
<keyword evidence="2" id="KW-1185">Reference proteome</keyword>
<reference evidence="1 2" key="1">
    <citation type="journal article" date="2020" name="Phytopathology">
        <title>Genome Sequence Resources of Colletotrichum truncatum, C. plurivorum, C. musicola, and C. sojae: Four Species Pathogenic to Soybean (Glycine max).</title>
        <authorList>
            <person name="Rogerio F."/>
            <person name="Boufleur T.R."/>
            <person name="Ciampi-Guillardi M."/>
            <person name="Sukno S.A."/>
            <person name="Thon M.R."/>
            <person name="Massola Junior N.S."/>
            <person name="Baroncelli R."/>
        </authorList>
    </citation>
    <scope>NUCLEOTIDE SEQUENCE [LARGE SCALE GENOMIC DNA]</scope>
    <source>
        <strain evidence="1 2">CMES1059</strain>
    </source>
</reference>
<gene>
    <name evidence="1" type="ORF">CTRU02_210663</name>
</gene>
<keyword evidence="1" id="KW-0675">Receptor</keyword>
<comment type="caution">
    <text evidence="1">The sequence shown here is derived from an EMBL/GenBank/DDBJ whole genome shotgun (WGS) entry which is preliminary data.</text>
</comment>
<name>A0ACC3YPL7_COLTU</name>
<sequence length="385" mass="43411">MQQTTSKQPRFILNIDDRAGHPAVSENVDVLIQEALEHIISETPPQDEYSHRQCRGLFQGPTAVAYLFLKIGVKHPAIRVRDHSLRQWARLYMKAKRKGGDYVPCGLSCESAGFWAVQTMFDDANASKFCNVLNRLVEEEGHPCELLFGYSGLLYMIRAVESWIGQNAEIASSMATIKARIMEKILSAGPGWTWHEKRYIGAVHGDVGILTQLLLTDPKLAANSMVSKAVNRLLSLQRADGNWNTKDDDSVRYNGLVQFCHGAPGFVLSLLHLRRLFPNVQDAINEAIELGRDLIWQQGLLRKEPCLCHGILGNALALPAGQKRDLFLSWSLPGRIAEERRKDDTIFPPEDPEKMSTWFNYWPSVAWTWSQSVAEIPDIILYTDV</sequence>
<accession>A0ACC3YPL7</accession>
<dbReference type="Proteomes" id="UP000805649">
    <property type="component" value="Unassembled WGS sequence"/>
</dbReference>
<dbReference type="EMBL" id="VUJX02000007">
    <property type="protein sequence ID" value="KAL0933864.1"/>
    <property type="molecule type" value="Genomic_DNA"/>
</dbReference>
<evidence type="ECO:0000313" key="2">
    <source>
        <dbReference type="Proteomes" id="UP000805649"/>
    </source>
</evidence>
<proteinExistence type="predicted"/>
<protein>
    <submittedName>
        <fullName evidence="1">Abscisic acid aba receptor</fullName>
    </submittedName>
</protein>
<evidence type="ECO:0000313" key="1">
    <source>
        <dbReference type="EMBL" id="KAL0933864.1"/>
    </source>
</evidence>